<dbReference type="Proteomes" id="UP000032544">
    <property type="component" value="Unassembled WGS sequence"/>
</dbReference>
<sequence length="236" mass="27160">MKKMIQFIASVVLLAFVSCADKPTIEGLWIVERVKVGDQEMTPNARWMRFNSDFSQQSGNGWLQHSYGTWNFNAETNQLSVVNENGIKDPAEPFKVTLENDRMTWKRSEDGESVEVTLKRSDHLPATYGDELLGLWKLEDAVGDGDYFGTEDAKVGKANIFFRWDGRFDIRSGKGRIHGVYNVHGHKPEVELIPYGDNVNRAFWTIDFNKNRITLQLLNSENIVERKFSRIHEFPE</sequence>
<comment type="caution">
    <text evidence="2">The sequence shown here is derived from an EMBL/GenBank/DDBJ whole genome shotgun (WGS) entry which is preliminary data.</text>
</comment>
<organism evidence="2 3">
    <name type="scientific">Draconibacterium sediminis</name>
    <dbReference type="NCBI Taxonomy" id="1544798"/>
    <lineage>
        <taxon>Bacteria</taxon>
        <taxon>Pseudomonadati</taxon>
        <taxon>Bacteroidota</taxon>
        <taxon>Bacteroidia</taxon>
        <taxon>Marinilabiliales</taxon>
        <taxon>Prolixibacteraceae</taxon>
        <taxon>Draconibacterium</taxon>
    </lineage>
</organism>
<dbReference type="OrthoDB" id="1187383at2"/>
<name>A0A0D8JDR8_9BACT</name>
<keyword evidence="3" id="KW-1185">Reference proteome</keyword>
<feature type="chain" id="PRO_5002331272" description="Lipocalin-like domain-containing protein" evidence="1">
    <location>
        <begin position="21"/>
        <end position="236"/>
    </location>
</feature>
<evidence type="ECO:0000313" key="2">
    <source>
        <dbReference type="EMBL" id="KJF44859.1"/>
    </source>
</evidence>
<dbReference type="RefSeq" id="WP_045026386.1">
    <property type="nucleotide sequence ID" value="NZ_JRHC01000001.1"/>
</dbReference>
<dbReference type="AlphaFoldDB" id="A0A0D8JDR8"/>
<proteinExistence type="predicted"/>
<keyword evidence="1" id="KW-0732">Signal</keyword>
<reference evidence="2 3" key="1">
    <citation type="submission" date="2014-09" db="EMBL/GenBank/DDBJ databases">
        <title>Draft Genome Sequence of Draconibacterium sp. JN14CK-3.</title>
        <authorList>
            <person name="Dong C."/>
            <person name="Lai Q."/>
            <person name="Shao Z."/>
        </authorList>
    </citation>
    <scope>NUCLEOTIDE SEQUENCE [LARGE SCALE GENOMIC DNA]</scope>
    <source>
        <strain evidence="2 3">JN14CK-3</strain>
    </source>
</reference>
<evidence type="ECO:0000256" key="1">
    <source>
        <dbReference type="SAM" id="SignalP"/>
    </source>
</evidence>
<dbReference type="STRING" id="1544798.LH29_05320"/>
<protein>
    <recommendedName>
        <fullName evidence="4">Lipocalin-like domain-containing protein</fullName>
    </recommendedName>
</protein>
<gene>
    <name evidence="2" type="ORF">LH29_05320</name>
</gene>
<evidence type="ECO:0008006" key="4">
    <source>
        <dbReference type="Google" id="ProtNLM"/>
    </source>
</evidence>
<evidence type="ECO:0000313" key="3">
    <source>
        <dbReference type="Proteomes" id="UP000032544"/>
    </source>
</evidence>
<accession>A0A0D8JDR8</accession>
<feature type="signal peptide" evidence="1">
    <location>
        <begin position="1"/>
        <end position="20"/>
    </location>
</feature>
<dbReference type="EMBL" id="JRHC01000001">
    <property type="protein sequence ID" value="KJF44859.1"/>
    <property type="molecule type" value="Genomic_DNA"/>
</dbReference>
<dbReference type="PROSITE" id="PS51257">
    <property type="entry name" value="PROKAR_LIPOPROTEIN"/>
    <property type="match status" value="1"/>
</dbReference>